<feature type="compositionally biased region" description="Low complexity" evidence="1">
    <location>
        <begin position="201"/>
        <end position="217"/>
    </location>
</feature>
<reference evidence="2" key="1">
    <citation type="journal article" date="2020" name="bioRxiv">
        <title>Whole genome comparisons of ergot fungi reveals the divergence and evolution of species within the genus Claviceps are the result of varying mechanisms driving genome evolution and host range expansion.</title>
        <authorList>
            <person name="Wyka S.A."/>
            <person name="Mondo S.J."/>
            <person name="Liu M."/>
            <person name="Dettman J."/>
            <person name="Nalam V."/>
            <person name="Broders K.D."/>
        </authorList>
    </citation>
    <scope>NUCLEOTIDE SEQUENCE</scope>
    <source>
        <strain evidence="2">CCC 602</strain>
    </source>
</reference>
<evidence type="ECO:0000313" key="3">
    <source>
        <dbReference type="Proteomes" id="UP000748025"/>
    </source>
</evidence>
<keyword evidence="3" id="KW-1185">Reference proteome</keyword>
<feature type="region of interest" description="Disordered" evidence="1">
    <location>
        <begin position="185"/>
        <end position="233"/>
    </location>
</feature>
<proteinExistence type="predicted"/>
<comment type="caution">
    <text evidence="2">The sequence shown here is derived from an EMBL/GenBank/DDBJ whole genome shotgun (WGS) entry which is preliminary data.</text>
</comment>
<evidence type="ECO:0000256" key="1">
    <source>
        <dbReference type="SAM" id="MobiDB-lite"/>
    </source>
</evidence>
<organism evidence="2 3">
    <name type="scientific">Claviceps pusilla</name>
    <dbReference type="NCBI Taxonomy" id="123648"/>
    <lineage>
        <taxon>Eukaryota</taxon>
        <taxon>Fungi</taxon>
        <taxon>Dikarya</taxon>
        <taxon>Ascomycota</taxon>
        <taxon>Pezizomycotina</taxon>
        <taxon>Sordariomycetes</taxon>
        <taxon>Hypocreomycetidae</taxon>
        <taxon>Hypocreales</taxon>
        <taxon>Clavicipitaceae</taxon>
        <taxon>Claviceps</taxon>
    </lineage>
</organism>
<dbReference type="OrthoDB" id="4941169at2759"/>
<feature type="compositionally biased region" description="Polar residues" evidence="1">
    <location>
        <begin position="218"/>
        <end position="229"/>
    </location>
</feature>
<dbReference type="AlphaFoldDB" id="A0A9P7NCE4"/>
<protein>
    <submittedName>
        <fullName evidence="2">Uncharacterized protein</fullName>
    </submittedName>
</protein>
<dbReference type="EMBL" id="SRPW01000641">
    <property type="protein sequence ID" value="KAG6013128.1"/>
    <property type="molecule type" value="Genomic_DNA"/>
</dbReference>
<sequence>MDEYAVSFSTWTLRTEVFSQGRENLDHRLRESPGLQDSHAVLLEALDYRLRKSHELVLRASLDESATKRHVQKLDRALKQIANLVALVWKLKITFEVATRDLPNIRVAKEFYIPDKEGNNMDQFLQDIFFNYIRDRFPNAREFVWERIAKSLLLRRKIILYGISKYGKDTNQPPQVTPQRANVFPEEDSKVGKQQQQPGGSLPASSLASTSPNLSPSQTGTTTALTPQMPQRAAKELSIVANPRSLALSDQQADLVFPPSPCNSFRCKYAKLRTERTLKRELFLQALLNHTSRGRTAKSPSLDPETRDRLLLEYSCPYCLYIVLTWDEFNQKEWREQWTRHMYRHHAIIEWHCISKSHDPVIATSEDEYRSHLRLAHGHLSEASIMAWTERNSRRKSSLFDSCPLCGIVRSGTFSDMEDHVARHLRRVALKFLPVFDEDEIYKSEVEETDRLSL</sequence>
<evidence type="ECO:0000313" key="2">
    <source>
        <dbReference type="EMBL" id="KAG6013128.1"/>
    </source>
</evidence>
<dbReference type="PANTHER" id="PTHR35391">
    <property type="entry name" value="C2H2-TYPE DOMAIN-CONTAINING PROTEIN-RELATED"/>
    <property type="match status" value="1"/>
</dbReference>
<gene>
    <name evidence="2" type="ORF">E4U43_007478</name>
</gene>
<name>A0A9P7NCE4_9HYPO</name>
<dbReference type="Proteomes" id="UP000748025">
    <property type="component" value="Unassembled WGS sequence"/>
</dbReference>
<accession>A0A9P7NCE4</accession>
<dbReference type="PANTHER" id="PTHR35391:SF7">
    <property type="entry name" value="C2H2-TYPE DOMAIN-CONTAINING PROTEIN"/>
    <property type="match status" value="1"/>
</dbReference>